<dbReference type="Gene3D" id="3.50.50.60">
    <property type="entry name" value="FAD/NAD(P)-binding domain"/>
    <property type="match status" value="1"/>
</dbReference>
<evidence type="ECO:0000259" key="1">
    <source>
        <dbReference type="Pfam" id="PF07992"/>
    </source>
</evidence>
<dbReference type="EMBL" id="CP000928">
    <property type="protein sequence ID" value="ABZ74348.1"/>
    <property type="molecule type" value="Genomic_DNA"/>
</dbReference>
<evidence type="ECO:0000313" key="2">
    <source>
        <dbReference type="EMBL" id="ABZ74348.1"/>
    </source>
</evidence>
<dbReference type="AlphaFoldDB" id="B0T9H3"/>
<dbReference type="HOGENOM" id="CLU_531789_0_0_5"/>
<dbReference type="Pfam" id="PF07992">
    <property type="entry name" value="Pyr_redox_2"/>
    <property type="match status" value="1"/>
</dbReference>
<proteinExistence type="predicted"/>
<dbReference type="SUPFAM" id="SSF51905">
    <property type="entry name" value="FAD/NAD(P)-binding domain"/>
    <property type="match status" value="1"/>
</dbReference>
<dbReference type="InterPro" id="IPR023753">
    <property type="entry name" value="FAD/NAD-binding_dom"/>
</dbReference>
<dbReference type="GO" id="GO:0016491">
    <property type="term" value="F:oxidoreductase activity"/>
    <property type="evidence" value="ECO:0007669"/>
    <property type="project" value="InterPro"/>
</dbReference>
<dbReference type="InterPro" id="IPR036188">
    <property type="entry name" value="FAD/NAD-bd_sf"/>
</dbReference>
<protein>
    <recommendedName>
        <fullName evidence="1">FAD/NAD(P)-binding domain-containing protein</fullName>
    </recommendedName>
</protein>
<organism evidence="2">
    <name type="scientific">Caulobacter sp. (strain K31)</name>
    <dbReference type="NCBI Taxonomy" id="366602"/>
    <lineage>
        <taxon>Bacteria</taxon>
        <taxon>Pseudomonadati</taxon>
        <taxon>Pseudomonadota</taxon>
        <taxon>Alphaproteobacteria</taxon>
        <taxon>Caulobacterales</taxon>
        <taxon>Caulobacteraceae</taxon>
        <taxon>Caulobacter</taxon>
    </lineage>
</organism>
<reference evidence="2" key="1">
    <citation type="submission" date="2008-01" db="EMBL/GenBank/DDBJ databases">
        <title>Complete sequence of plasmid1 pCAUL01 of Caulobacter sp. K31.</title>
        <authorList>
            <consortium name="US DOE Joint Genome Institute"/>
            <person name="Copeland A."/>
            <person name="Lucas S."/>
            <person name="Lapidus A."/>
            <person name="Barry K."/>
            <person name="Glavina del Rio T."/>
            <person name="Dalin E."/>
            <person name="Tice H."/>
            <person name="Pitluck S."/>
            <person name="Bruce D."/>
            <person name="Goodwin L."/>
            <person name="Thompson L.S."/>
            <person name="Brettin T."/>
            <person name="Detter J.C."/>
            <person name="Han C."/>
            <person name="Schmutz J."/>
            <person name="Larimer F."/>
            <person name="Land M."/>
            <person name="Hauser L."/>
            <person name="Kyrpides N."/>
            <person name="Kim E."/>
            <person name="Stephens C."/>
            <person name="Richardson P."/>
        </authorList>
    </citation>
    <scope>NUCLEOTIDE SEQUENCE [LARGE SCALE GENOMIC DNA]</scope>
    <source>
        <strain evidence="2">K31</strain>
        <plasmid evidence="2">pCAUL01</plasmid>
    </source>
</reference>
<accession>B0T9H3</accession>
<sequence length="512" mass="57273">MIDAADWNLERELNLRAASIDGMPRLYFLGPFASRINFAAQQNRALNLISALEESNALEKDKPIAVIGAGLSGVTAATALHLLGYEVHLIEEKGEILPRQSTTHHRIVHPTVNAWPFSADLLPTTQLPFFDWCADVCDKVMAEIRREWKALAGDRLHADKRLHLGTHVATHKIHRDGVTLTAKPTISTRFGAVIFATGFEEEAALKNHKTGTSYWRDDALEQIRAIDTDARFLVSGTGDGGLIDALRLCHTEFMSGALALNAVTRLYKSPLADEIKAAEQAYRDSQVEGRDLLLWETYQSVAARLPKGLRELLDASLTPHRPLVYLVGVDLTPVARDAAPIHKLLVAHAERAGALDYIDGVVKANARGVLSIQPRVKGTYVPTPAPQYAVIRHGAEKRIQNMLKVGHEKALTKLISNQTALLDSLLSPFWRRQTFVLPNDYPRPDPTDQKFRDSRRPRAQKIQRIWEHLEVSDDAHGYKLETSLPEEPWYPKSLFGVPVQRVDRQFRDRGAR</sequence>
<dbReference type="KEGG" id="cak:Caul_5228"/>
<name>B0T9H3_CAUSK</name>
<dbReference type="OrthoDB" id="1494755at2"/>
<keyword evidence="2" id="KW-0614">Plasmid</keyword>
<feature type="domain" description="FAD/NAD(P)-binding" evidence="1">
    <location>
        <begin position="49"/>
        <end position="100"/>
    </location>
</feature>
<gene>
    <name evidence="2" type="ordered locus">Caul_5228</name>
</gene>
<geneLocation type="plasmid" evidence="2">
    <name>pCAUL01</name>
</geneLocation>